<dbReference type="PROSITE" id="PS50088">
    <property type="entry name" value="ANK_REPEAT"/>
    <property type="match status" value="2"/>
</dbReference>
<dbReference type="InterPro" id="IPR036770">
    <property type="entry name" value="Ankyrin_rpt-contain_sf"/>
</dbReference>
<protein>
    <submittedName>
        <fullName evidence="5">Ankyrin</fullName>
    </submittedName>
</protein>
<evidence type="ECO:0000313" key="6">
    <source>
        <dbReference type="Proteomes" id="UP000799536"/>
    </source>
</evidence>
<keyword evidence="6" id="KW-1185">Reference proteome</keyword>
<dbReference type="PROSITE" id="PS50297">
    <property type="entry name" value="ANK_REP_REGION"/>
    <property type="match status" value="2"/>
</dbReference>
<feature type="region of interest" description="Disordered" evidence="4">
    <location>
        <begin position="159"/>
        <end position="191"/>
    </location>
</feature>
<dbReference type="SMART" id="SM00248">
    <property type="entry name" value="ANK"/>
    <property type="match status" value="2"/>
</dbReference>
<accession>A0A9P4JQN2</accession>
<keyword evidence="1" id="KW-0677">Repeat</keyword>
<reference evidence="5" key="1">
    <citation type="journal article" date="2020" name="Stud. Mycol.">
        <title>101 Dothideomycetes genomes: a test case for predicting lifestyles and emergence of pathogens.</title>
        <authorList>
            <person name="Haridas S."/>
            <person name="Albert R."/>
            <person name="Binder M."/>
            <person name="Bloem J."/>
            <person name="Labutti K."/>
            <person name="Salamov A."/>
            <person name="Andreopoulos B."/>
            <person name="Baker S."/>
            <person name="Barry K."/>
            <person name="Bills G."/>
            <person name="Bluhm B."/>
            <person name="Cannon C."/>
            <person name="Castanera R."/>
            <person name="Culley D."/>
            <person name="Daum C."/>
            <person name="Ezra D."/>
            <person name="Gonzalez J."/>
            <person name="Henrissat B."/>
            <person name="Kuo A."/>
            <person name="Liang C."/>
            <person name="Lipzen A."/>
            <person name="Lutzoni F."/>
            <person name="Magnuson J."/>
            <person name="Mondo S."/>
            <person name="Nolan M."/>
            <person name="Ohm R."/>
            <person name="Pangilinan J."/>
            <person name="Park H.-J."/>
            <person name="Ramirez L."/>
            <person name="Alfaro M."/>
            <person name="Sun H."/>
            <person name="Tritt A."/>
            <person name="Yoshinaga Y."/>
            <person name="Zwiers L.-H."/>
            <person name="Turgeon B."/>
            <person name="Goodwin S."/>
            <person name="Spatafora J."/>
            <person name="Crous P."/>
            <person name="Grigoriev I."/>
        </authorList>
    </citation>
    <scope>NUCLEOTIDE SEQUENCE</scope>
    <source>
        <strain evidence="5">ATCC 74209</strain>
    </source>
</reference>
<dbReference type="SUPFAM" id="SSF48403">
    <property type="entry name" value="Ankyrin repeat"/>
    <property type="match status" value="1"/>
</dbReference>
<dbReference type="Pfam" id="PF12796">
    <property type="entry name" value="Ank_2"/>
    <property type="match status" value="1"/>
</dbReference>
<evidence type="ECO:0000256" key="3">
    <source>
        <dbReference type="PROSITE-ProRule" id="PRU00023"/>
    </source>
</evidence>
<feature type="compositionally biased region" description="Basic and acidic residues" evidence="4">
    <location>
        <begin position="180"/>
        <end position="191"/>
    </location>
</feature>
<feature type="repeat" description="ANK" evidence="3">
    <location>
        <begin position="53"/>
        <end position="74"/>
    </location>
</feature>
<evidence type="ECO:0000256" key="2">
    <source>
        <dbReference type="ARBA" id="ARBA00023043"/>
    </source>
</evidence>
<gene>
    <name evidence="5" type="ORF">GQ43DRAFT_304504</name>
</gene>
<dbReference type="PANTHER" id="PTHR24171">
    <property type="entry name" value="ANKYRIN REPEAT DOMAIN-CONTAINING PROTEIN 39-RELATED"/>
    <property type="match status" value="1"/>
</dbReference>
<evidence type="ECO:0000256" key="1">
    <source>
        <dbReference type="ARBA" id="ARBA00022737"/>
    </source>
</evidence>
<evidence type="ECO:0000256" key="4">
    <source>
        <dbReference type="SAM" id="MobiDB-lite"/>
    </source>
</evidence>
<dbReference type="EMBL" id="ML993930">
    <property type="protein sequence ID" value="KAF2202616.1"/>
    <property type="molecule type" value="Genomic_DNA"/>
</dbReference>
<comment type="caution">
    <text evidence="5">The sequence shown here is derived from an EMBL/GenBank/DDBJ whole genome shotgun (WGS) entry which is preliminary data.</text>
</comment>
<sequence>MAHPQLSEDAIDDILYLSRANEVSELFSYLSDLSQQTGLSNADLVAAAKDPYSQNTALHYAAANGHLEILKALLADKDTAAKSAINALNDSGNTPLHWAALNGHLECVKFLVERGADVTVINKAGHDAVFEAEINDKKDVVDWLLGAVEELEKGIAGGKVGEASGSGSSDEVGDMTIRMGKMDTEDGNAHG</sequence>
<dbReference type="Gene3D" id="1.25.40.20">
    <property type="entry name" value="Ankyrin repeat-containing domain"/>
    <property type="match status" value="1"/>
</dbReference>
<dbReference type="OrthoDB" id="10057496at2759"/>
<dbReference type="AlphaFoldDB" id="A0A9P4JQN2"/>
<evidence type="ECO:0000313" key="5">
    <source>
        <dbReference type="EMBL" id="KAF2202616.1"/>
    </source>
</evidence>
<proteinExistence type="predicted"/>
<organism evidence="5 6">
    <name type="scientific">Delitschia confertaspora ATCC 74209</name>
    <dbReference type="NCBI Taxonomy" id="1513339"/>
    <lineage>
        <taxon>Eukaryota</taxon>
        <taxon>Fungi</taxon>
        <taxon>Dikarya</taxon>
        <taxon>Ascomycota</taxon>
        <taxon>Pezizomycotina</taxon>
        <taxon>Dothideomycetes</taxon>
        <taxon>Pleosporomycetidae</taxon>
        <taxon>Pleosporales</taxon>
        <taxon>Delitschiaceae</taxon>
        <taxon>Delitschia</taxon>
    </lineage>
</organism>
<feature type="repeat" description="ANK" evidence="3">
    <location>
        <begin position="91"/>
        <end position="123"/>
    </location>
</feature>
<name>A0A9P4JQN2_9PLEO</name>
<dbReference type="Proteomes" id="UP000799536">
    <property type="component" value="Unassembled WGS sequence"/>
</dbReference>
<dbReference type="PRINTS" id="PR01415">
    <property type="entry name" value="ANKYRIN"/>
</dbReference>
<keyword evidence="2 3" id="KW-0040">ANK repeat</keyword>
<dbReference type="InterPro" id="IPR002110">
    <property type="entry name" value="Ankyrin_rpt"/>
</dbReference>